<keyword evidence="2" id="KW-1185">Reference proteome</keyword>
<evidence type="ECO:0000313" key="2">
    <source>
        <dbReference type="Proteomes" id="UP001162164"/>
    </source>
</evidence>
<gene>
    <name evidence="1" type="ORF">NQ317_017112</name>
</gene>
<evidence type="ECO:0008006" key="3">
    <source>
        <dbReference type="Google" id="ProtNLM"/>
    </source>
</evidence>
<protein>
    <recommendedName>
        <fullName evidence="3">ZP domain-containing protein</fullName>
    </recommendedName>
</protein>
<comment type="caution">
    <text evidence="1">The sequence shown here is derived from an EMBL/GenBank/DDBJ whole genome shotgun (WGS) entry which is preliminary data.</text>
</comment>
<reference evidence="1" key="1">
    <citation type="journal article" date="2023" name="Insect Mol. Biol.">
        <title>Genome sequencing provides insights into the evolution of gene families encoding plant cell wall-degrading enzymes in longhorned beetles.</title>
        <authorList>
            <person name="Shin N.R."/>
            <person name="Okamura Y."/>
            <person name="Kirsch R."/>
            <person name="Pauchet Y."/>
        </authorList>
    </citation>
    <scope>NUCLEOTIDE SEQUENCE</scope>
    <source>
        <strain evidence="1">MMC_N1</strain>
    </source>
</reference>
<dbReference type="Proteomes" id="UP001162164">
    <property type="component" value="Unassembled WGS sequence"/>
</dbReference>
<name>A0ABQ9J4W0_9CUCU</name>
<organism evidence="1 2">
    <name type="scientific">Molorchus minor</name>
    <dbReference type="NCBI Taxonomy" id="1323400"/>
    <lineage>
        <taxon>Eukaryota</taxon>
        <taxon>Metazoa</taxon>
        <taxon>Ecdysozoa</taxon>
        <taxon>Arthropoda</taxon>
        <taxon>Hexapoda</taxon>
        <taxon>Insecta</taxon>
        <taxon>Pterygota</taxon>
        <taxon>Neoptera</taxon>
        <taxon>Endopterygota</taxon>
        <taxon>Coleoptera</taxon>
        <taxon>Polyphaga</taxon>
        <taxon>Cucujiformia</taxon>
        <taxon>Chrysomeloidea</taxon>
        <taxon>Cerambycidae</taxon>
        <taxon>Lamiinae</taxon>
        <taxon>Monochamini</taxon>
        <taxon>Molorchus</taxon>
    </lineage>
</organism>
<proteinExistence type="predicted"/>
<evidence type="ECO:0000313" key="1">
    <source>
        <dbReference type="EMBL" id="KAJ8973161.1"/>
    </source>
</evidence>
<sequence length="83" mass="9321">MEIGLTNSGYKSVQLKCGSNSMIVNVQIDEEFQGAVSTKKTPCFYDTDNRTGQNLFQLQFSLNQCKTQQSNNVYSKRIGSTTR</sequence>
<dbReference type="EMBL" id="JAPWTJ010001225">
    <property type="protein sequence ID" value="KAJ8973161.1"/>
    <property type="molecule type" value="Genomic_DNA"/>
</dbReference>
<accession>A0ABQ9J4W0</accession>